<feature type="transmembrane region" description="Helical" evidence="2">
    <location>
        <begin position="171"/>
        <end position="191"/>
    </location>
</feature>
<keyword evidence="2" id="KW-0812">Transmembrane</keyword>
<sequence length="304" mass="32187">MLQNARDSAGDEDRTGDFDASDGSSVLNGRGDARYFTPLVSIPELHLEGVEIGGPVQAGRRRVTLSLMVSLVAFGVGLILYFENERFGLGLVPAAWIGLSVAVVSLIFPIVTLYRASAGGGQVKSVPAVSAEEYEDLSRYEGIVSSNQRLILQYHAMTTRQATSAYRNTQIAMAACLAVLLFGGVTVIQLQDGITRAIVGALAALGTGVASYLGATFIATYNRTLGQLNFFFGQPLVNSYLLAAERLSDKLSAEAHDRAVSKIVDQLLKNAATNSDILLGIKARSANSGKQRQSAVAVDRTGAA</sequence>
<reference evidence="5" key="1">
    <citation type="submission" date="2016-10" db="EMBL/GenBank/DDBJ databases">
        <authorList>
            <person name="Varghese N."/>
            <person name="Submissions S."/>
        </authorList>
    </citation>
    <scope>NUCLEOTIDE SEQUENCE [LARGE SCALE GENOMIC DNA]</scope>
    <source>
        <strain evidence="5">DSM 44232</strain>
    </source>
</reference>
<evidence type="ECO:0000256" key="2">
    <source>
        <dbReference type="SAM" id="Phobius"/>
    </source>
</evidence>
<proteinExistence type="predicted"/>
<dbReference type="Proteomes" id="UP000198583">
    <property type="component" value="Unassembled WGS sequence"/>
</dbReference>
<evidence type="ECO:0000259" key="3">
    <source>
        <dbReference type="Pfam" id="PF20712"/>
    </source>
</evidence>
<feature type="transmembrane region" description="Helical" evidence="2">
    <location>
        <begin position="197"/>
        <end position="221"/>
    </location>
</feature>
<dbReference type="InterPro" id="IPR048567">
    <property type="entry name" value="CyanoTRADDas_TM"/>
</dbReference>
<keyword evidence="5" id="KW-1185">Reference proteome</keyword>
<name>A0A1I6ELP4_9PSEU</name>
<feature type="region of interest" description="Disordered" evidence="1">
    <location>
        <begin position="1"/>
        <end position="25"/>
    </location>
</feature>
<dbReference type="RefSeq" id="WP_143138716.1">
    <property type="nucleotide sequence ID" value="NZ_FOYL01000004.1"/>
</dbReference>
<organism evidence="4 5">
    <name type="scientific">Lentzea waywayandensis</name>
    <dbReference type="NCBI Taxonomy" id="84724"/>
    <lineage>
        <taxon>Bacteria</taxon>
        <taxon>Bacillati</taxon>
        <taxon>Actinomycetota</taxon>
        <taxon>Actinomycetes</taxon>
        <taxon>Pseudonocardiales</taxon>
        <taxon>Pseudonocardiaceae</taxon>
        <taxon>Lentzea</taxon>
    </lineage>
</organism>
<feature type="transmembrane region" description="Helical" evidence="2">
    <location>
        <begin position="63"/>
        <end position="82"/>
    </location>
</feature>
<dbReference type="AlphaFoldDB" id="A0A1I6ELP4"/>
<evidence type="ECO:0000256" key="1">
    <source>
        <dbReference type="SAM" id="MobiDB-lite"/>
    </source>
</evidence>
<keyword evidence="2" id="KW-1133">Transmembrane helix</keyword>
<feature type="transmembrane region" description="Helical" evidence="2">
    <location>
        <begin position="94"/>
        <end position="114"/>
    </location>
</feature>
<feature type="compositionally biased region" description="Basic and acidic residues" evidence="1">
    <location>
        <begin position="8"/>
        <end position="17"/>
    </location>
</feature>
<protein>
    <recommendedName>
        <fullName evidence="3">Cyanobacterial TRADD-N associated 2 transmembrane domain-containing protein</fullName>
    </recommendedName>
</protein>
<dbReference type="Pfam" id="PF20712">
    <property type="entry name" value="CyanoTRADDas_TM"/>
    <property type="match status" value="1"/>
</dbReference>
<dbReference type="EMBL" id="FOYL01000004">
    <property type="protein sequence ID" value="SFR18694.1"/>
    <property type="molecule type" value="Genomic_DNA"/>
</dbReference>
<evidence type="ECO:0000313" key="5">
    <source>
        <dbReference type="Proteomes" id="UP000198583"/>
    </source>
</evidence>
<evidence type="ECO:0000313" key="4">
    <source>
        <dbReference type="EMBL" id="SFR18694.1"/>
    </source>
</evidence>
<keyword evidence="2" id="KW-0472">Membrane</keyword>
<gene>
    <name evidence="4" type="ORF">SAMN04488564_104894</name>
</gene>
<feature type="domain" description="Cyanobacterial TRADD-N associated 2 transmembrane" evidence="3">
    <location>
        <begin position="159"/>
        <end position="228"/>
    </location>
</feature>
<accession>A0A1I6ELP4</accession>
<dbReference type="OrthoDB" id="4318394at2"/>